<evidence type="ECO:0000256" key="4">
    <source>
        <dbReference type="ARBA" id="ARBA00023027"/>
    </source>
</evidence>
<organism evidence="9 10">
    <name type="scientific">Stylosanthes scabra</name>
    <dbReference type="NCBI Taxonomy" id="79078"/>
    <lineage>
        <taxon>Eukaryota</taxon>
        <taxon>Viridiplantae</taxon>
        <taxon>Streptophyta</taxon>
        <taxon>Embryophyta</taxon>
        <taxon>Tracheophyta</taxon>
        <taxon>Spermatophyta</taxon>
        <taxon>Magnoliopsida</taxon>
        <taxon>eudicotyledons</taxon>
        <taxon>Gunneridae</taxon>
        <taxon>Pentapetalae</taxon>
        <taxon>rosids</taxon>
        <taxon>fabids</taxon>
        <taxon>Fabales</taxon>
        <taxon>Fabaceae</taxon>
        <taxon>Papilionoideae</taxon>
        <taxon>50 kb inversion clade</taxon>
        <taxon>dalbergioids sensu lato</taxon>
        <taxon>Dalbergieae</taxon>
        <taxon>Pterocarpus clade</taxon>
        <taxon>Stylosanthes</taxon>
    </lineage>
</organism>
<dbReference type="PROSITE" id="PS00194">
    <property type="entry name" value="THIOREDOXIN_1"/>
    <property type="match status" value="1"/>
</dbReference>
<dbReference type="PANTHER" id="PTHR13871">
    <property type="entry name" value="THIOREDOXIN"/>
    <property type="match status" value="1"/>
</dbReference>
<dbReference type="InterPro" id="IPR012336">
    <property type="entry name" value="Thioredoxin-like_fold"/>
</dbReference>
<dbReference type="Pfam" id="PF03107">
    <property type="entry name" value="C1_2"/>
    <property type="match status" value="1"/>
</dbReference>
<feature type="domain" description="Thioredoxin" evidence="8">
    <location>
        <begin position="321"/>
        <end position="481"/>
    </location>
</feature>
<dbReference type="EC" id="1.8.1.8" evidence="1"/>
<dbReference type="CDD" id="cd03009">
    <property type="entry name" value="TryX_like_TryX_NRX"/>
    <property type="match status" value="2"/>
</dbReference>
<sequence>MADSEDDAPDEFQDLFSSPDRDFLINNNGDQVKVDTLKTKKLGLYFSASWCPPCQRFTTALVEVYNEIAPNGDFEVVFVSADENDEAFTDYFSHMPWLAIPFSDSEARHRLDELFEVEGIPNLVLLDETGEVVTDGGVDIIREYGVEGYPFTLEKIQELKDREEEAKRNQSLTSLLVSPSRDFVISSDGNEIPVSELEGKMVGLYFSSSSYERCAEFTSNLVEFYEKLKADGESFEIVLIPLEEEEEAFKKGFENMPWLSLPFEDKNCGKLIRYFELLTVPSLVIIDENGKTLHSNVVDAVEEHGAIAYPFTPEKFAELSEIEKAKAESQTLESLLVSRDHDFVIGKDGDKVPVSELVGKNIILYFSAGWCAACHAFLPKLIEAYNEIKAKEEEFEVIFISSDHDQASFEEFFGVMPWLAIPYGDPRKSYLSRKFRVYEIPMAVAVGANGHTITREARFLIASHGAQNYPFTEERIKEVQEEEDEAAKGWPEKLNHEKHKHEIVLTVRMIYYCDVCDDEGRKWSYCCQNCDFDMHPRCALMADHHQ</sequence>
<keyword evidence="10" id="KW-1185">Reference proteome</keyword>
<dbReference type="InterPro" id="IPR036249">
    <property type="entry name" value="Thioredoxin-like_sf"/>
</dbReference>
<dbReference type="InterPro" id="IPR004146">
    <property type="entry name" value="DC1"/>
</dbReference>
<evidence type="ECO:0000256" key="7">
    <source>
        <dbReference type="ARBA" id="ARBA00047804"/>
    </source>
</evidence>
<evidence type="ECO:0000313" key="9">
    <source>
        <dbReference type="EMBL" id="MED6143680.1"/>
    </source>
</evidence>
<feature type="domain" description="Thioredoxin" evidence="8">
    <location>
        <begin position="12"/>
        <end position="161"/>
    </location>
</feature>
<dbReference type="PROSITE" id="PS51352">
    <property type="entry name" value="THIOREDOXIN_2"/>
    <property type="match status" value="2"/>
</dbReference>
<dbReference type="PANTHER" id="PTHR13871:SF104">
    <property type="entry name" value="NUCLEOREDOXIN 1 ISOFORM X1-RELATED"/>
    <property type="match status" value="1"/>
</dbReference>
<proteinExistence type="inferred from homology"/>
<evidence type="ECO:0000256" key="6">
    <source>
        <dbReference type="ARBA" id="ARBA00047388"/>
    </source>
</evidence>
<dbReference type="InterPro" id="IPR046349">
    <property type="entry name" value="C1-like_sf"/>
</dbReference>
<dbReference type="EMBL" id="JASCZI010090638">
    <property type="protein sequence ID" value="MED6143680.1"/>
    <property type="molecule type" value="Genomic_DNA"/>
</dbReference>
<evidence type="ECO:0000259" key="8">
    <source>
        <dbReference type="PROSITE" id="PS51352"/>
    </source>
</evidence>
<evidence type="ECO:0000313" key="10">
    <source>
        <dbReference type="Proteomes" id="UP001341840"/>
    </source>
</evidence>
<comment type="caution">
    <text evidence="9">The sequence shown here is derived from an EMBL/GenBank/DDBJ whole genome shotgun (WGS) entry which is preliminary data.</text>
</comment>
<comment type="catalytic activity">
    <reaction evidence="6">
        <text>[protein]-dithiol + NAD(+) = [protein]-disulfide + NADH + H(+)</text>
        <dbReference type="Rhea" id="RHEA:18749"/>
        <dbReference type="Rhea" id="RHEA-COMP:10593"/>
        <dbReference type="Rhea" id="RHEA-COMP:10594"/>
        <dbReference type="ChEBI" id="CHEBI:15378"/>
        <dbReference type="ChEBI" id="CHEBI:29950"/>
        <dbReference type="ChEBI" id="CHEBI:50058"/>
        <dbReference type="ChEBI" id="CHEBI:57540"/>
        <dbReference type="ChEBI" id="CHEBI:57945"/>
        <dbReference type="EC" id="1.8.1.8"/>
    </reaction>
</comment>
<dbReference type="Gene3D" id="3.40.30.10">
    <property type="entry name" value="Glutaredoxin"/>
    <property type="match status" value="3"/>
</dbReference>
<comment type="similarity">
    <text evidence="5">Belongs to the nucleoredoxin family.</text>
</comment>
<dbReference type="InterPro" id="IPR013766">
    <property type="entry name" value="Thioredoxin_domain"/>
</dbReference>
<reference evidence="9 10" key="1">
    <citation type="journal article" date="2023" name="Plants (Basel)">
        <title>Bridging the Gap: Combining Genomics and Transcriptomics Approaches to Understand Stylosanthes scabra, an Orphan Legume from the Brazilian Caatinga.</title>
        <authorList>
            <person name="Ferreira-Neto J.R.C."/>
            <person name="da Silva M.D."/>
            <person name="Binneck E."/>
            <person name="de Melo N.F."/>
            <person name="da Silva R.H."/>
            <person name="de Melo A.L.T.M."/>
            <person name="Pandolfi V."/>
            <person name="Bustamante F.O."/>
            <person name="Brasileiro-Vidal A.C."/>
            <person name="Benko-Iseppon A.M."/>
        </authorList>
    </citation>
    <scope>NUCLEOTIDE SEQUENCE [LARGE SCALE GENOMIC DNA]</scope>
    <source>
        <tissue evidence="9">Leaves</tissue>
    </source>
</reference>
<keyword evidence="3" id="KW-0560">Oxidoreductase</keyword>
<dbReference type="Proteomes" id="UP001341840">
    <property type="component" value="Unassembled WGS sequence"/>
</dbReference>
<evidence type="ECO:0000256" key="2">
    <source>
        <dbReference type="ARBA" id="ARBA00022737"/>
    </source>
</evidence>
<dbReference type="SUPFAM" id="SSF57889">
    <property type="entry name" value="Cysteine-rich domain"/>
    <property type="match status" value="1"/>
</dbReference>
<dbReference type="InterPro" id="IPR017937">
    <property type="entry name" value="Thioredoxin_CS"/>
</dbReference>
<evidence type="ECO:0000256" key="3">
    <source>
        <dbReference type="ARBA" id="ARBA00023002"/>
    </source>
</evidence>
<gene>
    <name evidence="9" type="ORF">PIB30_007978</name>
</gene>
<evidence type="ECO:0000256" key="5">
    <source>
        <dbReference type="ARBA" id="ARBA00025782"/>
    </source>
</evidence>
<dbReference type="Pfam" id="PF13905">
    <property type="entry name" value="Thioredoxin_8"/>
    <property type="match status" value="3"/>
</dbReference>
<name>A0ABU6T583_9FABA</name>
<dbReference type="InterPro" id="IPR052259">
    <property type="entry name" value="Nucleoredoxin-like"/>
</dbReference>
<dbReference type="InterPro" id="IPR045870">
    <property type="entry name" value="TryX_NRX_thioredoxin_dom"/>
</dbReference>
<accession>A0ABU6T583</accession>
<keyword evidence="4" id="KW-0520">NAD</keyword>
<protein>
    <recommendedName>
        <fullName evidence="1">protein-disulfide reductase</fullName>
        <ecNumber evidence="1">1.8.1.8</ecNumber>
    </recommendedName>
</protein>
<evidence type="ECO:0000256" key="1">
    <source>
        <dbReference type="ARBA" id="ARBA00012612"/>
    </source>
</evidence>
<dbReference type="SUPFAM" id="SSF52833">
    <property type="entry name" value="Thioredoxin-like"/>
    <property type="match status" value="3"/>
</dbReference>
<comment type="catalytic activity">
    <reaction evidence="7">
        <text>[protein]-dithiol + NADP(+) = [protein]-disulfide + NADPH + H(+)</text>
        <dbReference type="Rhea" id="RHEA:18753"/>
        <dbReference type="Rhea" id="RHEA-COMP:10593"/>
        <dbReference type="Rhea" id="RHEA-COMP:10594"/>
        <dbReference type="ChEBI" id="CHEBI:15378"/>
        <dbReference type="ChEBI" id="CHEBI:29950"/>
        <dbReference type="ChEBI" id="CHEBI:50058"/>
        <dbReference type="ChEBI" id="CHEBI:57783"/>
        <dbReference type="ChEBI" id="CHEBI:58349"/>
        <dbReference type="EC" id="1.8.1.8"/>
    </reaction>
</comment>
<keyword evidence="2" id="KW-0677">Repeat</keyword>